<keyword evidence="1" id="KW-1133">Transmembrane helix</keyword>
<dbReference type="InterPro" id="IPR050490">
    <property type="entry name" value="Bact_solute-bd_prot1"/>
</dbReference>
<keyword evidence="1" id="KW-0812">Transmembrane</keyword>
<dbReference type="OrthoDB" id="9768630at2"/>
<accession>A0A1L5FDL3</accession>
<evidence type="ECO:0000256" key="1">
    <source>
        <dbReference type="SAM" id="Phobius"/>
    </source>
</evidence>
<dbReference type="EMBL" id="CP018335">
    <property type="protein sequence ID" value="APM41043.1"/>
    <property type="molecule type" value="Genomic_DNA"/>
</dbReference>
<sequence length="421" mass="48083">MKIYRKIVVFLILVIIIILAFFYSQRKNGETNKEILKGKIEIITDEVHRPQLKLAADRFKLLHEKVNVDIKVLKDVNSNVKSILNNSQYNADIITVDDSYVKYVLSENSGRFLEVTDLINPYKSILLSNKINNNSTKGKVYAVPWDTYPRALIYRKDIFLSQGIDAEAIKTWSDYIEAGRKINKNTGKVFVANTLDDNNDIYLLLANQLGTSYFNEKGELDFQSSNWNRLVEIPKILYGEGLIKDFDSESEIIAKAQANEIVSFIGDPACITDLMKYSEGSGKWAIIKLPAFESGGNRDVSLGGVNLLINKSTSSANLVQEFVKFTLMDDKLQMDLLNYYGRFPVNMNIYNLVDFNKNISYFNSEVWNLFAGIETGSFSINYTKDFPEVREVTENTLTSYNMKIQDFKTIVKNIENSLKHK</sequence>
<dbReference type="Gene3D" id="3.40.190.10">
    <property type="entry name" value="Periplasmic binding protein-like II"/>
    <property type="match status" value="1"/>
</dbReference>
<dbReference type="AlphaFoldDB" id="A0A1L5FDL3"/>
<organism evidence="2 3">
    <name type="scientific">Clostridium kluyveri</name>
    <dbReference type="NCBI Taxonomy" id="1534"/>
    <lineage>
        <taxon>Bacteria</taxon>
        <taxon>Bacillati</taxon>
        <taxon>Bacillota</taxon>
        <taxon>Clostridia</taxon>
        <taxon>Eubacteriales</taxon>
        <taxon>Clostridiaceae</taxon>
        <taxon>Clostridium</taxon>
    </lineage>
</organism>
<protein>
    <submittedName>
        <fullName evidence="2">ABC transporter substrate-binding protein</fullName>
    </submittedName>
</protein>
<name>A0A1L5FDL3_CLOKL</name>
<dbReference type="Proteomes" id="UP000184604">
    <property type="component" value="Chromosome"/>
</dbReference>
<keyword evidence="1" id="KW-0472">Membrane</keyword>
<dbReference type="PANTHER" id="PTHR43649">
    <property type="entry name" value="ARABINOSE-BINDING PROTEIN-RELATED"/>
    <property type="match status" value="1"/>
</dbReference>
<dbReference type="PANTHER" id="PTHR43649:SF12">
    <property type="entry name" value="DIACETYLCHITOBIOSE BINDING PROTEIN DASA"/>
    <property type="match status" value="1"/>
</dbReference>
<dbReference type="InterPro" id="IPR006059">
    <property type="entry name" value="SBP"/>
</dbReference>
<dbReference type="RefSeq" id="WP_073540779.1">
    <property type="nucleotide sequence ID" value="NZ_CP018335.1"/>
</dbReference>
<evidence type="ECO:0000313" key="2">
    <source>
        <dbReference type="EMBL" id="APM41043.1"/>
    </source>
</evidence>
<dbReference type="Pfam" id="PF01547">
    <property type="entry name" value="SBP_bac_1"/>
    <property type="match status" value="1"/>
</dbReference>
<gene>
    <name evidence="2" type="ORF">BS101_21220</name>
</gene>
<proteinExistence type="predicted"/>
<dbReference type="SUPFAM" id="SSF53850">
    <property type="entry name" value="Periplasmic binding protein-like II"/>
    <property type="match status" value="1"/>
</dbReference>
<evidence type="ECO:0000313" key="3">
    <source>
        <dbReference type="Proteomes" id="UP000184604"/>
    </source>
</evidence>
<reference evidence="2 3" key="1">
    <citation type="submission" date="2016-12" db="EMBL/GenBank/DDBJ databases">
        <title>Complete genome sequence of Clostridium kluyveri JZZ isolated from the pit mud of a Chinese flavor liquor-making factory.</title>
        <authorList>
            <person name="Wang Y."/>
        </authorList>
    </citation>
    <scope>NUCLEOTIDE SEQUENCE [LARGE SCALE GENOMIC DNA]</scope>
    <source>
        <strain evidence="2 3">JZZ</strain>
    </source>
</reference>
<feature type="transmembrane region" description="Helical" evidence="1">
    <location>
        <begin position="7"/>
        <end position="24"/>
    </location>
</feature>